<dbReference type="AlphaFoldDB" id="A0A2T7DES6"/>
<dbReference type="Gramene" id="PUZ54055">
    <property type="protein sequence ID" value="PUZ54055"/>
    <property type="gene ID" value="GQ55_5G098700"/>
</dbReference>
<proteinExistence type="predicted"/>
<name>A0A2T7DES6_9POAL</name>
<dbReference type="Proteomes" id="UP000244336">
    <property type="component" value="Chromosome 5"/>
</dbReference>
<gene>
    <name evidence="1" type="ORF">GQ55_5G098700</name>
</gene>
<dbReference type="OrthoDB" id="689720at2759"/>
<organism evidence="1 2">
    <name type="scientific">Panicum hallii var. hallii</name>
    <dbReference type="NCBI Taxonomy" id="1504633"/>
    <lineage>
        <taxon>Eukaryota</taxon>
        <taxon>Viridiplantae</taxon>
        <taxon>Streptophyta</taxon>
        <taxon>Embryophyta</taxon>
        <taxon>Tracheophyta</taxon>
        <taxon>Spermatophyta</taxon>
        <taxon>Magnoliopsida</taxon>
        <taxon>Liliopsida</taxon>
        <taxon>Poales</taxon>
        <taxon>Poaceae</taxon>
        <taxon>PACMAD clade</taxon>
        <taxon>Panicoideae</taxon>
        <taxon>Panicodae</taxon>
        <taxon>Paniceae</taxon>
        <taxon>Panicinae</taxon>
        <taxon>Panicum</taxon>
        <taxon>Panicum sect. Panicum</taxon>
    </lineage>
</organism>
<evidence type="ECO:0000313" key="2">
    <source>
        <dbReference type="Proteomes" id="UP000244336"/>
    </source>
</evidence>
<sequence>MHLFSECRFTGYIWADISTWLAELLLHPTNWKQTASVHEWCLAGAQARIFNGTEAPSFVVATKIRDEASLWTMAGAMHLARLIDRV</sequence>
<accession>A0A2T7DES6</accession>
<dbReference type="EMBL" id="CM009753">
    <property type="protein sequence ID" value="PUZ54055.1"/>
    <property type="molecule type" value="Genomic_DNA"/>
</dbReference>
<keyword evidence="2" id="KW-1185">Reference proteome</keyword>
<protein>
    <submittedName>
        <fullName evidence="1">Uncharacterized protein</fullName>
    </submittedName>
</protein>
<reference evidence="1 2" key="1">
    <citation type="submission" date="2018-04" db="EMBL/GenBank/DDBJ databases">
        <title>WGS assembly of Panicum hallii var. hallii HAL2.</title>
        <authorList>
            <person name="Lovell J."/>
            <person name="Jenkins J."/>
            <person name="Lowry D."/>
            <person name="Mamidi S."/>
            <person name="Sreedasyam A."/>
            <person name="Weng X."/>
            <person name="Barry K."/>
            <person name="Bonette J."/>
            <person name="Campitelli B."/>
            <person name="Daum C."/>
            <person name="Gordon S."/>
            <person name="Gould B."/>
            <person name="Lipzen A."/>
            <person name="MacQueen A."/>
            <person name="Palacio-Mejia J."/>
            <person name="Plott C."/>
            <person name="Shakirov E."/>
            <person name="Shu S."/>
            <person name="Yoshinaga Y."/>
            <person name="Zane M."/>
            <person name="Rokhsar D."/>
            <person name="Grimwood J."/>
            <person name="Schmutz J."/>
            <person name="Juenger T."/>
        </authorList>
    </citation>
    <scope>NUCLEOTIDE SEQUENCE [LARGE SCALE GENOMIC DNA]</scope>
    <source>
        <strain evidence="2">cv. HAL2</strain>
    </source>
</reference>
<evidence type="ECO:0000313" key="1">
    <source>
        <dbReference type="EMBL" id="PUZ54055.1"/>
    </source>
</evidence>